<comment type="caution">
    <text evidence="3">The sequence shown here is derived from an EMBL/GenBank/DDBJ whole genome shotgun (WGS) entry which is preliminary data.</text>
</comment>
<evidence type="ECO:0000313" key="3">
    <source>
        <dbReference type="EMBL" id="EQB04707.1"/>
    </source>
</evidence>
<reference evidence="3 4" key="1">
    <citation type="journal article" date="2013" name="Genome Announc.">
        <title>Draft Genome Sequence of a Hexachlorocyclohexane-Degrading Bacterium, Sphingobium baderi Strain LL03T.</title>
        <authorList>
            <person name="Kaur J."/>
            <person name="Verma H."/>
            <person name="Tripathi C."/>
            <person name="Khurana J.P."/>
            <person name="Lal R."/>
        </authorList>
    </citation>
    <scope>NUCLEOTIDE SEQUENCE [LARGE SCALE GENOMIC DNA]</scope>
    <source>
        <strain evidence="3 4">LL03</strain>
    </source>
</reference>
<protein>
    <recommendedName>
        <fullName evidence="2">DUF4168 domain-containing protein</fullName>
    </recommendedName>
</protein>
<evidence type="ECO:0000256" key="1">
    <source>
        <dbReference type="SAM" id="SignalP"/>
    </source>
</evidence>
<dbReference type="Proteomes" id="UP000015524">
    <property type="component" value="Unassembled WGS sequence"/>
</dbReference>
<name>T0GVK5_9SPHN</name>
<gene>
    <name evidence="3" type="ORF">L485_03680</name>
</gene>
<evidence type="ECO:0000259" key="2">
    <source>
        <dbReference type="Pfam" id="PF13767"/>
    </source>
</evidence>
<feature type="signal peptide" evidence="1">
    <location>
        <begin position="1"/>
        <end position="20"/>
    </location>
</feature>
<evidence type="ECO:0000313" key="4">
    <source>
        <dbReference type="Proteomes" id="UP000015524"/>
    </source>
</evidence>
<dbReference type="EMBL" id="ATIB01000031">
    <property type="protein sequence ID" value="EQB04707.1"/>
    <property type="molecule type" value="Genomic_DNA"/>
</dbReference>
<accession>T0GVK5</accession>
<dbReference type="RefSeq" id="WP_021243695.1">
    <property type="nucleotide sequence ID" value="NZ_ATIB01000031.1"/>
</dbReference>
<proteinExistence type="predicted"/>
<feature type="domain" description="DUF4168" evidence="2">
    <location>
        <begin position="38"/>
        <end position="113"/>
    </location>
</feature>
<dbReference type="PATRIC" id="fig|1114964.3.peg.698"/>
<sequence length="124" mass="13597">MVRKACIPALLLLAAPSALAAAGAPVPNTNGTLGTAFSNRQIHAYASTLLEIQKIRQAVSFRIDSLPQDKADLLQERAKAEMMQALSRHGLDVATFNAISRAVDKQRSLRREVRQLMMEEKLSI</sequence>
<feature type="chain" id="PRO_5009975887" description="DUF4168 domain-containing protein" evidence="1">
    <location>
        <begin position="21"/>
        <end position="124"/>
    </location>
</feature>
<organism evidence="3 4">
    <name type="scientific">Sphingobium baderi LL03</name>
    <dbReference type="NCBI Taxonomy" id="1114964"/>
    <lineage>
        <taxon>Bacteria</taxon>
        <taxon>Pseudomonadati</taxon>
        <taxon>Pseudomonadota</taxon>
        <taxon>Alphaproteobacteria</taxon>
        <taxon>Sphingomonadales</taxon>
        <taxon>Sphingomonadaceae</taxon>
        <taxon>Sphingobium</taxon>
    </lineage>
</organism>
<dbReference type="OrthoDB" id="7478656at2"/>
<keyword evidence="4" id="KW-1185">Reference proteome</keyword>
<keyword evidence="1" id="KW-0732">Signal</keyword>
<dbReference type="InterPro" id="IPR025433">
    <property type="entry name" value="DUF4168"/>
</dbReference>
<dbReference type="AlphaFoldDB" id="T0GVK5"/>
<dbReference type="Pfam" id="PF13767">
    <property type="entry name" value="DUF4168"/>
    <property type="match status" value="1"/>
</dbReference>